<keyword evidence="2" id="KW-0808">Transferase</keyword>
<dbReference type="CDD" id="cd00761">
    <property type="entry name" value="Glyco_tranf_GTA_type"/>
    <property type="match status" value="1"/>
</dbReference>
<gene>
    <name evidence="2" type="ORF">EPJ69_12265</name>
</gene>
<reference evidence="2 3" key="1">
    <citation type="journal article" date="1992" name="Lakartidningen">
        <title>[Penicillin V and not amoxicillin is the first choice preparation in acute otitis].</title>
        <authorList>
            <person name="Kamme C."/>
            <person name="Lundgren K."/>
            <person name="Prellner K."/>
        </authorList>
    </citation>
    <scope>NUCLEOTIDE SEQUENCE [LARGE SCALE GENOMIC DNA]</scope>
    <source>
        <strain evidence="2 3">PC5538III-lc</strain>
    </source>
</reference>
<dbReference type="PANTHER" id="PTHR43685">
    <property type="entry name" value="GLYCOSYLTRANSFERASE"/>
    <property type="match status" value="1"/>
</dbReference>
<sequence length="732" mass="87768">MKAYKITVVIATSNNRTDLLFNRALRSVYNQTYSKNVNVIIIDDNKDEVQYNVINDKLKTIRQTMKCKNKFPTKIIKNNRTKFHSGTGAWNSAALSCIDLKNLDSVYRHYLAFLDDDDEWENSYLEKCINSINNNKYLVGLIACGINFINGNNIKKLYPNEKTLTKENIFIKNPHIQGSNLFINLWVFFSIGCFDESMKSTTDRDLIMRYVEFVEYKHNIKTLFINDTLVNYFYDNQINRVTTNKESKIQGLNLFYRKYSSLFNKKIKLESFKRAKKLFNYKPYENKENKILLRNNNISNIDDKNKINLILGFICFDCKNLNDILYSFQKYVLKDSLYLKDFFVCVITSSESIKYHKKFNSIINKYNFKIRVKWLKNKYSISKNRTYLQRFIFREGNKKYGNNFISWIVDDDSRFYGLYRDEPYRIDYLYNISKNKNSNVDAFICGNCGEPPLPFFSTIRNQLLDLFYCIKTNDNIEKYSNDYVDIYKQEYYYDLSSKNFDFLEYPFFNFNITIGDFINNLKNGYNSTRNIETDIHLVGKIGNNTLYRGGNTIIYNPELLKVENFTPDNNKYNRRSDFNWTIVNSVLLDKNIKELNLPITHIRHSKMNFQKEYEKIEADLIGLIFYRLFKYISKEIKFNKKPSFNICKKYLTDLLYELKRKLFSNIVRIKALNEEIKFLLNDKYYEYYKEYKKVENNLIKILDYFEKFCKNKFYFKKSIYNKIVKYVYKKLE</sequence>
<dbReference type="SUPFAM" id="SSF53448">
    <property type="entry name" value="Nucleotide-diphospho-sugar transferases"/>
    <property type="match status" value="1"/>
</dbReference>
<dbReference type="Pfam" id="PF00535">
    <property type="entry name" value="Glycos_transf_2"/>
    <property type="match status" value="1"/>
</dbReference>
<dbReference type="InterPro" id="IPR029044">
    <property type="entry name" value="Nucleotide-diphossugar_trans"/>
</dbReference>
<dbReference type="InterPro" id="IPR050834">
    <property type="entry name" value="Glycosyltransf_2"/>
</dbReference>
<protein>
    <submittedName>
        <fullName evidence="2">Glycosyltransferase</fullName>
    </submittedName>
</protein>
<proteinExistence type="predicted"/>
<name>A0A5C8E0V8_9SPIR</name>
<comment type="caution">
    <text evidence="2">The sequence shown here is derived from an EMBL/GenBank/DDBJ whole genome shotgun (WGS) entry which is preliminary data.</text>
</comment>
<dbReference type="Gene3D" id="3.90.550.10">
    <property type="entry name" value="Spore Coat Polysaccharide Biosynthesis Protein SpsA, Chain A"/>
    <property type="match status" value="1"/>
</dbReference>
<dbReference type="GO" id="GO:0016740">
    <property type="term" value="F:transferase activity"/>
    <property type="evidence" value="ECO:0007669"/>
    <property type="project" value="UniProtKB-KW"/>
</dbReference>
<dbReference type="Proteomes" id="UP000324707">
    <property type="component" value="Unassembled WGS sequence"/>
</dbReference>
<dbReference type="InterPro" id="IPR001173">
    <property type="entry name" value="Glyco_trans_2-like"/>
</dbReference>
<dbReference type="EMBL" id="SAXX01000025">
    <property type="protein sequence ID" value="TXJ30002.1"/>
    <property type="molecule type" value="Genomic_DNA"/>
</dbReference>
<organism evidence="2 3">
    <name type="scientific">Brachyspira aalborgi</name>
    <dbReference type="NCBI Taxonomy" id="29522"/>
    <lineage>
        <taxon>Bacteria</taxon>
        <taxon>Pseudomonadati</taxon>
        <taxon>Spirochaetota</taxon>
        <taxon>Spirochaetia</taxon>
        <taxon>Brachyspirales</taxon>
        <taxon>Brachyspiraceae</taxon>
        <taxon>Brachyspira</taxon>
    </lineage>
</organism>
<dbReference type="PANTHER" id="PTHR43685:SF2">
    <property type="entry name" value="GLYCOSYLTRANSFERASE 2-LIKE DOMAIN-CONTAINING PROTEIN"/>
    <property type="match status" value="1"/>
</dbReference>
<feature type="domain" description="Glycosyltransferase 2-like" evidence="1">
    <location>
        <begin position="7"/>
        <end position="176"/>
    </location>
</feature>
<dbReference type="AlphaFoldDB" id="A0A5C8E0V8"/>
<evidence type="ECO:0000313" key="2">
    <source>
        <dbReference type="EMBL" id="TXJ30002.1"/>
    </source>
</evidence>
<evidence type="ECO:0000259" key="1">
    <source>
        <dbReference type="Pfam" id="PF00535"/>
    </source>
</evidence>
<accession>A0A5C8E0V8</accession>
<dbReference type="RefSeq" id="WP_147737607.1">
    <property type="nucleotide sequence ID" value="NZ_SAXX01000025.1"/>
</dbReference>
<evidence type="ECO:0000313" key="3">
    <source>
        <dbReference type="Proteomes" id="UP000324707"/>
    </source>
</evidence>